<gene>
    <name evidence="3" type="ORF">OB955_09820</name>
    <name evidence="2" type="ORF">OB960_00220</name>
</gene>
<dbReference type="Pfam" id="PF23439">
    <property type="entry name" value="DUF7124"/>
    <property type="match status" value="1"/>
</dbReference>
<evidence type="ECO:0000313" key="5">
    <source>
        <dbReference type="Proteomes" id="UP001321018"/>
    </source>
</evidence>
<dbReference type="Proteomes" id="UP001321018">
    <property type="component" value="Unassembled WGS sequence"/>
</dbReference>
<dbReference type="RefSeq" id="WP_338001694.1">
    <property type="nucleotide sequence ID" value="NZ_JAOPKA010000001.1"/>
</dbReference>
<dbReference type="AlphaFoldDB" id="A0AAP2YUQ7"/>
<sequence length="139" mass="15719">MSNSAITVGEGMTLAFELSALERLADPSAVFADAREWSRYVGVISNDTDAVESYVREHDLEPDFDLDGRDKWLASSEIRRETETERHVFVGAGTEDRRIAEHTGWEFIPITEAAEKAGWTLESDREKPSLLARIRAWFS</sequence>
<protein>
    <recommendedName>
        <fullName evidence="1">DUF7124 domain-containing protein</fullName>
    </recommendedName>
</protein>
<dbReference type="EMBL" id="JAOPKA010000001">
    <property type="protein sequence ID" value="MCU4739826.1"/>
    <property type="molecule type" value="Genomic_DNA"/>
</dbReference>
<feature type="domain" description="DUF7124" evidence="1">
    <location>
        <begin position="12"/>
        <end position="121"/>
    </location>
</feature>
<dbReference type="InterPro" id="IPR055548">
    <property type="entry name" value="DUF7124"/>
</dbReference>
<accession>A0AAP2YUQ7</accession>
<keyword evidence="4" id="KW-1185">Reference proteome</keyword>
<proteinExistence type="predicted"/>
<name>A0AAP2YUQ7_9EURY</name>
<dbReference type="Proteomes" id="UP001320972">
    <property type="component" value="Unassembled WGS sequence"/>
</dbReference>
<evidence type="ECO:0000259" key="1">
    <source>
        <dbReference type="Pfam" id="PF23439"/>
    </source>
</evidence>
<evidence type="ECO:0000313" key="4">
    <source>
        <dbReference type="Proteomes" id="UP001320972"/>
    </source>
</evidence>
<evidence type="ECO:0000313" key="3">
    <source>
        <dbReference type="EMBL" id="MCU4973039.1"/>
    </source>
</evidence>
<comment type="caution">
    <text evidence="2">The sequence shown here is derived from an EMBL/GenBank/DDBJ whole genome shotgun (WGS) entry which is preliminary data.</text>
</comment>
<evidence type="ECO:0000313" key="2">
    <source>
        <dbReference type="EMBL" id="MCU4739826.1"/>
    </source>
</evidence>
<reference evidence="2 4" key="1">
    <citation type="submission" date="2022-09" db="EMBL/GenBank/DDBJ databases">
        <title>Enrichment on poylsaccharides allowed isolation of novel metabolic and taxonomic groups of Haloarchaea.</title>
        <authorList>
            <person name="Sorokin D.Y."/>
            <person name="Elcheninov A.G."/>
            <person name="Khizhniak T.V."/>
            <person name="Kolganova T.V."/>
            <person name="Kublanov I.V."/>
        </authorList>
    </citation>
    <scope>NUCLEOTIDE SEQUENCE</scope>
    <source>
        <strain evidence="3 4">AArc-m2/3/4</strain>
        <strain evidence="2">AArc-xg1-1</strain>
    </source>
</reference>
<dbReference type="EMBL" id="JAOPKB010000004">
    <property type="protein sequence ID" value="MCU4973039.1"/>
    <property type="molecule type" value="Genomic_DNA"/>
</dbReference>
<organism evidence="2 5">
    <name type="scientific">Natronoglomus mannanivorans</name>
    <dbReference type="NCBI Taxonomy" id="2979990"/>
    <lineage>
        <taxon>Archaea</taxon>
        <taxon>Methanobacteriati</taxon>
        <taxon>Methanobacteriota</taxon>
        <taxon>Stenosarchaea group</taxon>
        <taxon>Halobacteria</taxon>
        <taxon>Halobacteriales</taxon>
        <taxon>Natrialbaceae</taxon>
        <taxon>Natronoglomus</taxon>
    </lineage>
</organism>